<keyword evidence="2" id="KW-1185">Reference proteome</keyword>
<name>B8IPR6_METNO</name>
<dbReference type="EMBL" id="CP001349">
    <property type="protein sequence ID" value="ACL56566.1"/>
    <property type="molecule type" value="Genomic_DNA"/>
</dbReference>
<evidence type="ECO:0000313" key="2">
    <source>
        <dbReference type="Proteomes" id="UP000008207"/>
    </source>
</evidence>
<dbReference type="KEGG" id="mno:Mnod_1574"/>
<dbReference type="AlphaFoldDB" id="B8IPR6"/>
<evidence type="ECO:0000313" key="1">
    <source>
        <dbReference type="EMBL" id="ACL56566.1"/>
    </source>
</evidence>
<organism evidence="1 2">
    <name type="scientific">Methylobacterium nodulans (strain LMG 21967 / CNCM I-2342 / ORS 2060)</name>
    <dbReference type="NCBI Taxonomy" id="460265"/>
    <lineage>
        <taxon>Bacteria</taxon>
        <taxon>Pseudomonadati</taxon>
        <taxon>Pseudomonadota</taxon>
        <taxon>Alphaproteobacteria</taxon>
        <taxon>Hyphomicrobiales</taxon>
        <taxon>Methylobacteriaceae</taxon>
        <taxon>Methylobacterium</taxon>
    </lineage>
</organism>
<accession>B8IPR6</accession>
<gene>
    <name evidence="1" type="ordered locus">Mnod_1574</name>
</gene>
<reference evidence="1 2" key="1">
    <citation type="submission" date="2009-01" db="EMBL/GenBank/DDBJ databases">
        <title>Complete sequence of chromosome of Methylobacterium nodulans ORS 2060.</title>
        <authorList>
            <consortium name="US DOE Joint Genome Institute"/>
            <person name="Lucas S."/>
            <person name="Copeland A."/>
            <person name="Lapidus A."/>
            <person name="Glavina del Rio T."/>
            <person name="Dalin E."/>
            <person name="Tice H."/>
            <person name="Bruce D."/>
            <person name="Goodwin L."/>
            <person name="Pitluck S."/>
            <person name="Sims D."/>
            <person name="Brettin T."/>
            <person name="Detter J.C."/>
            <person name="Han C."/>
            <person name="Larimer F."/>
            <person name="Land M."/>
            <person name="Hauser L."/>
            <person name="Kyrpides N."/>
            <person name="Ivanova N."/>
            <person name="Marx C.J."/>
            <person name="Richardson P."/>
        </authorList>
    </citation>
    <scope>NUCLEOTIDE SEQUENCE [LARGE SCALE GENOMIC DNA]</scope>
    <source>
        <strain evidence="2">LMG 21967 / CNCM I-2342 / ORS 2060</strain>
    </source>
</reference>
<dbReference type="HOGENOM" id="CLU_3235917_0_0_5"/>
<dbReference type="Proteomes" id="UP000008207">
    <property type="component" value="Chromosome"/>
</dbReference>
<protein>
    <submittedName>
        <fullName evidence="1">Uncharacterized protein</fullName>
    </submittedName>
</protein>
<proteinExistence type="predicted"/>
<sequence length="43" mass="5149">MHVVDAYYMDYSNGPRVLTIGDRIDIAQSELRGAICRMRRWRY</sequence>